<dbReference type="SUPFAM" id="SSF88946">
    <property type="entry name" value="Sigma2 domain of RNA polymerase sigma factors"/>
    <property type="match status" value="1"/>
</dbReference>
<dbReference type="PANTHER" id="PTHR43133:SF8">
    <property type="entry name" value="RNA POLYMERASE SIGMA FACTOR HI_1459-RELATED"/>
    <property type="match status" value="1"/>
</dbReference>
<evidence type="ECO:0000256" key="4">
    <source>
        <dbReference type="ARBA" id="ARBA00023125"/>
    </source>
</evidence>
<keyword evidence="2" id="KW-0805">Transcription regulation</keyword>
<dbReference type="Pfam" id="PF04542">
    <property type="entry name" value="Sigma70_r2"/>
    <property type="match status" value="1"/>
</dbReference>
<protein>
    <recommendedName>
        <fullName evidence="6">RNA polymerase sigma-70 region 2 domain-containing protein</fullName>
    </recommendedName>
</protein>
<dbReference type="InterPro" id="IPR013324">
    <property type="entry name" value="RNA_pol_sigma_r3/r4-like"/>
</dbReference>
<evidence type="ECO:0000313" key="8">
    <source>
        <dbReference type="Proteomes" id="UP000601108"/>
    </source>
</evidence>
<dbReference type="InterPro" id="IPR007627">
    <property type="entry name" value="RNA_pol_sigma70_r2"/>
</dbReference>
<gene>
    <name evidence="7" type="ORF">GCM10007384_12230</name>
</gene>
<dbReference type="AlphaFoldDB" id="A0A918JUM3"/>
<evidence type="ECO:0000256" key="1">
    <source>
        <dbReference type="ARBA" id="ARBA00010641"/>
    </source>
</evidence>
<proteinExistence type="inferred from homology"/>
<dbReference type="InterPro" id="IPR014284">
    <property type="entry name" value="RNA_pol_sigma-70_dom"/>
</dbReference>
<dbReference type="NCBIfam" id="TIGR02937">
    <property type="entry name" value="sigma70-ECF"/>
    <property type="match status" value="1"/>
</dbReference>
<dbReference type="GO" id="GO:0006352">
    <property type="term" value="P:DNA-templated transcription initiation"/>
    <property type="evidence" value="ECO:0007669"/>
    <property type="project" value="InterPro"/>
</dbReference>
<keyword evidence="4" id="KW-0238">DNA-binding</keyword>
<dbReference type="Gene3D" id="1.10.1740.10">
    <property type="match status" value="1"/>
</dbReference>
<dbReference type="Proteomes" id="UP000601108">
    <property type="component" value="Unassembled WGS sequence"/>
</dbReference>
<sequence>MQKSNYFIKGILESDEKIVTEIYNLFFHKVLSFVYKNNGQREDAEDIFQKALLQISARIKLRKLEVINNSFEAYLFTACKNLWRRELNKKQKRVTNHDVKELVNEELDMTYVLLEQERWELFRDKLEQLSGNCKHVLNLFLKKTSYDQIVKQLGYASETVARQRVFKCKAKLIEMIKADKRFRNLK</sequence>
<organism evidence="7 8">
    <name type="scientific">Aquimarina muelleri</name>
    <dbReference type="NCBI Taxonomy" id="279356"/>
    <lineage>
        <taxon>Bacteria</taxon>
        <taxon>Pseudomonadati</taxon>
        <taxon>Bacteroidota</taxon>
        <taxon>Flavobacteriia</taxon>
        <taxon>Flavobacteriales</taxon>
        <taxon>Flavobacteriaceae</taxon>
        <taxon>Aquimarina</taxon>
    </lineage>
</organism>
<name>A0A918JUM3_9FLAO</name>
<dbReference type="InterPro" id="IPR039425">
    <property type="entry name" value="RNA_pol_sigma-70-like"/>
</dbReference>
<dbReference type="Gene3D" id="1.10.10.10">
    <property type="entry name" value="Winged helix-like DNA-binding domain superfamily/Winged helix DNA-binding domain"/>
    <property type="match status" value="1"/>
</dbReference>
<evidence type="ECO:0000259" key="6">
    <source>
        <dbReference type="Pfam" id="PF04542"/>
    </source>
</evidence>
<evidence type="ECO:0000313" key="7">
    <source>
        <dbReference type="EMBL" id="GGX12049.1"/>
    </source>
</evidence>
<keyword evidence="3" id="KW-0731">Sigma factor</keyword>
<reference evidence="7 8" key="1">
    <citation type="journal article" date="2014" name="Int. J. Syst. Evol. Microbiol.">
        <title>Complete genome sequence of Corynebacterium casei LMG S-19264T (=DSM 44701T), isolated from a smear-ripened cheese.</title>
        <authorList>
            <consortium name="US DOE Joint Genome Institute (JGI-PGF)"/>
            <person name="Walter F."/>
            <person name="Albersmeier A."/>
            <person name="Kalinowski J."/>
            <person name="Ruckert C."/>
        </authorList>
    </citation>
    <scope>NUCLEOTIDE SEQUENCE [LARGE SCALE GENOMIC DNA]</scope>
    <source>
        <strain evidence="7 8">KCTC 12285</strain>
    </source>
</reference>
<feature type="domain" description="RNA polymerase sigma-70 region 2" evidence="6">
    <location>
        <begin position="28"/>
        <end position="92"/>
    </location>
</feature>
<evidence type="ECO:0000256" key="5">
    <source>
        <dbReference type="ARBA" id="ARBA00023163"/>
    </source>
</evidence>
<dbReference type="InterPro" id="IPR013325">
    <property type="entry name" value="RNA_pol_sigma_r2"/>
</dbReference>
<accession>A0A918JUM3</accession>
<dbReference type="RefSeq" id="WP_027411633.1">
    <property type="nucleotide sequence ID" value="NZ_BMWS01000006.1"/>
</dbReference>
<evidence type="ECO:0000256" key="2">
    <source>
        <dbReference type="ARBA" id="ARBA00023015"/>
    </source>
</evidence>
<comment type="similarity">
    <text evidence="1">Belongs to the sigma-70 factor family. ECF subfamily.</text>
</comment>
<dbReference type="GO" id="GO:0003677">
    <property type="term" value="F:DNA binding"/>
    <property type="evidence" value="ECO:0007669"/>
    <property type="project" value="UniProtKB-KW"/>
</dbReference>
<dbReference type="EMBL" id="BMWS01000006">
    <property type="protein sequence ID" value="GGX12049.1"/>
    <property type="molecule type" value="Genomic_DNA"/>
</dbReference>
<dbReference type="PANTHER" id="PTHR43133">
    <property type="entry name" value="RNA POLYMERASE ECF-TYPE SIGMA FACTO"/>
    <property type="match status" value="1"/>
</dbReference>
<dbReference type="InterPro" id="IPR036388">
    <property type="entry name" value="WH-like_DNA-bd_sf"/>
</dbReference>
<dbReference type="GO" id="GO:0016987">
    <property type="term" value="F:sigma factor activity"/>
    <property type="evidence" value="ECO:0007669"/>
    <property type="project" value="UniProtKB-KW"/>
</dbReference>
<evidence type="ECO:0000256" key="3">
    <source>
        <dbReference type="ARBA" id="ARBA00023082"/>
    </source>
</evidence>
<comment type="caution">
    <text evidence="7">The sequence shown here is derived from an EMBL/GenBank/DDBJ whole genome shotgun (WGS) entry which is preliminary data.</text>
</comment>
<dbReference type="SUPFAM" id="SSF88659">
    <property type="entry name" value="Sigma3 and sigma4 domains of RNA polymerase sigma factors"/>
    <property type="match status" value="1"/>
</dbReference>
<keyword evidence="5" id="KW-0804">Transcription</keyword>
<keyword evidence="8" id="KW-1185">Reference proteome</keyword>